<protein>
    <submittedName>
        <fullName evidence="1">Uncharacterized protein</fullName>
    </submittedName>
</protein>
<evidence type="ECO:0000313" key="1">
    <source>
        <dbReference type="EMBL" id="MCP2347195.1"/>
    </source>
</evidence>
<gene>
    <name evidence="1" type="ORF">HD595_003317</name>
</gene>
<sequence length="191" mass="19758">MRTHALGARPAPARRIGAFGGGQASLTDTPDVGLTVARGWARPTRIPGASLAPVPGAGRGTAQSAVAHGAKSFAGTETFAGLGAFADTETRVSRGTRVSAGTVGRTKPRACVFRETPVSGKTPLGAGTYVSPATFAGAWTCTNPKRTCTNPKTSMRAGAFGRMRCRKRPRLASPRLNPFPIPIPTTDGEAW</sequence>
<dbReference type="Proteomes" id="UP001320766">
    <property type="component" value="Unassembled WGS sequence"/>
</dbReference>
<proteinExistence type="predicted"/>
<name>A0ABT1JZN3_9ACTN</name>
<comment type="caution">
    <text evidence="1">The sequence shown here is derived from an EMBL/GenBank/DDBJ whole genome shotgun (WGS) entry which is preliminary data.</text>
</comment>
<dbReference type="EMBL" id="JAMZEC010000001">
    <property type="protein sequence ID" value="MCP2347195.1"/>
    <property type="molecule type" value="Genomic_DNA"/>
</dbReference>
<organism evidence="1 2">
    <name type="scientific">Nonomuraea roseoviolacea subsp. carminata</name>
    <dbReference type="NCBI Taxonomy" id="160689"/>
    <lineage>
        <taxon>Bacteria</taxon>
        <taxon>Bacillati</taxon>
        <taxon>Actinomycetota</taxon>
        <taxon>Actinomycetes</taxon>
        <taxon>Streptosporangiales</taxon>
        <taxon>Streptosporangiaceae</taxon>
        <taxon>Nonomuraea</taxon>
    </lineage>
</organism>
<evidence type="ECO:0000313" key="2">
    <source>
        <dbReference type="Proteomes" id="UP001320766"/>
    </source>
</evidence>
<accession>A0ABT1JZN3</accession>
<reference evidence="1 2" key="1">
    <citation type="submission" date="2022-06" db="EMBL/GenBank/DDBJ databases">
        <title>Sequencing the genomes of 1000 actinobacteria strains.</title>
        <authorList>
            <person name="Klenk H.-P."/>
        </authorList>
    </citation>
    <scope>NUCLEOTIDE SEQUENCE [LARGE SCALE GENOMIC DNA]</scope>
    <source>
        <strain evidence="1 2">DSM 44170</strain>
    </source>
</reference>
<keyword evidence="2" id="KW-1185">Reference proteome</keyword>